<evidence type="ECO:0000313" key="2">
    <source>
        <dbReference type="EMBL" id="KAG5501585.1"/>
    </source>
</evidence>
<dbReference type="RefSeq" id="XP_067756208.1">
    <property type="nucleotide sequence ID" value="XM_067899418.1"/>
</dbReference>
<protein>
    <submittedName>
        <fullName evidence="2">Uncharacterized protein</fullName>
    </submittedName>
</protein>
<reference evidence="2 3" key="1">
    <citation type="submission" date="2021-02" db="EMBL/GenBank/DDBJ databases">
        <title>Porcisia hertigi Genome sequencing and assembly.</title>
        <authorList>
            <person name="Almutairi H."/>
            <person name="Gatherer D."/>
        </authorList>
    </citation>
    <scope>NUCLEOTIDE SEQUENCE [LARGE SCALE GENOMIC DNA]</scope>
    <source>
        <strain evidence="2 3">C119</strain>
    </source>
</reference>
<comment type="caution">
    <text evidence="2">The sequence shown here is derived from an EMBL/GenBank/DDBJ whole genome shotgun (WGS) entry which is preliminary data.</text>
</comment>
<dbReference type="GeneID" id="94289495"/>
<organism evidence="2 3">
    <name type="scientific">Porcisia hertigi</name>
    <dbReference type="NCBI Taxonomy" id="2761500"/>
    <lineage>
        <taxon>Eukaryota</taxon>
        <taxon>Discoba</taxon>
        <taxon>Euglenozoa</taxon>
        <taxon>Kinetoplastea</taxon>
        <taxon>Metakinetoplastina</taxon>
        <taxon>Trypanosomatida</taxon>
        <taxon>Trypanosomatidae</taxon>
        <taxon>Leishmaniinae</taxon>
        <taxon>Porcisia</taxon>
    </lineage>
</organism>
<dbReference type="Proteomes" id="UP000674318">
    <property type="component" value="Unassembled WGS sequence"/>
</dbReference>
<evidence type="ECO:0000256" key="1">
    <source>
        <dbReference type="SAM" id="MobiDB-lite"/>
    </source>
</evidence>
<dbReference type="EMBL" id="JAFJZO010000027">
    <property type="protein sequence ID" value="KAG5501585.1"/>
    <property type="molecule type" value="Genomic_DNA"/>
</dbReference>
<name>A0A836IDB1_9TRYP</name>
<dbReference type="OrthoDB" id="262426at2759"/>
<accession>A0A836IDB1</accession>
<evidence type="ECO:0000313" key="3">
    <source>
        <dbReference type="Proteomes" id="UP000674318"/>
    </source>
</evidence>
<gene>
    <name evidence="2" type="ORF">JKF63_03415</name>
</gene>
<dbReference type="AlphaFoldDB" id="A0A836IDB1"/>
<dbReference type="KEGG" id="phet:94289495"/>
<sequence length="161" mass="17801">MREGNDHWGEMIFPGVYMIQRSTGTPMTSGTAQPDNPVNLELVHLEIDETEKYIELLKKSNHEIAAYLMEQKERRSTEEEGGGAAASMIALSDGGVEEEDDEAVFREALEENVLVIARKKRELAQLRALIEGQRCGCSCAHSKSVDPQSIAAPNDESRIAL</sequence>
<proteinExistence type="predicted"/>
<feature type="region of interest" description="Disordered" evidence="1">
    <location>
        <begin position="142"/>
        <end position="161"/>
    </location>
</feature>
<keyword evidence="3" id="KW-1185">Reference proteome</keyword>